<dbReference type="PROSITE" id="PS50089">
    <property type="entry name" value="ZF_RING_2"/>
    <property type="match status" value="1"/>
</dbReference>
<dbReference type="InterPro" id="IPR013083">
    <property type="entry name" value="Znf_RING/FYVE/PHD"/>
</dbReference>
<keyword evidence="4 6" id="KW-0863">Zinc-finger</keyword>
<evidence type="ECO:0000256" key="2">
    <source>
        <dbReference type="ARBA" id="ARBA00021561"/>
    </source>
</evidence>
<protein>
    <recommendedName>
        <fullName evidence="2">Protein LTV1 homolog</fullName>
    </recommendedName>
</protein>
<evidence type="ECO:0000256" key="6">
    <source>
        <dbReference type="PROSITE-ProRule" id="PRU00175"/>
    </source>
</evidence>
<reference evidence="10" key="1">
    <citation type="submission" date="2018-08" db="EMBL/GenBank/DDBJ databases">
        <authorList>
            <person name="Cornetti L."/>
        </authorList>
    </citation>
    <scope>NUCLEOTIDE SEQUENCE</scope>
    <source>
        <strain evidence="10">RU-TY6-1</strain>
    </source>
</reference>
<evidence type="ECO:0000256" key="4">
    <source>
        <dbReference type="ARBA" id="ARBA00022771"/>
    </source>
</evidence>
<proteinExistence type="evidence at transcript level"/>
<dbReference type="PANTHER" id="PTHR21531">
    <property type="entry name" value="LOW-TEMPERATURE VIABILITY PROTEIN LTV1-RELATED"/>
    <property type="match status" value="1"/>
</dbReference>
<dbReference type="Pfam" id="PF04180">
    <property type="entry name" value="LTV"/>
    <property type="match status" value="2"/>
</dbReference>
<accession>A0A4Y7NAA8</accession>
<dbReference type="AlphaFoldDB" id="A0A4Y7NAA8"/>
<name>A0A4Y7NAA8_9CRUS</name>
<dbReference type="EMBL" id="LR020353">
    <property type="protein sequence ID" value="SVE89972.1"/>
    <property type="molecule type" value="mRNA"/>
</dbReference>
<evidence type="ECO:0000259" key="9">
    <source>
        <dbReference type="PROSITE" id="PS50089"/>
    </source>
</evidence>
<dbReference type="Gene3D" id="3.30.40.10">
    <property type="entry name" value="Zinc/RING finger domain, C3HC4 (zinc finger)"/>
    <property type="match status" value="1"/>
</dbReference>
<dbReference type="CDD" id="cd16571">
    <property type="entry name" value="RING-HC_SIAHs"/>
    <property type="match status" value="1"/>
</dbReference>
<feature type="compositionally biased region" description="Acidic residues" evidence="7">
    <location>
        <begin position="577"/>
        <end position="598"/>
    </location>
</feature>
<dbReference type="GO" id="GO:0030688">
    <property type="term" value="C:preribosome, small subunit precursor"/>
    <property type="evidence" value="ECO:0007669"/>
    <property type="project" value="TreeGrafter"/>
</dbReference>
<dbReference type="InterPro" id="IPR007307">
    <property type="entry name" value="Ltv1"/>
</dbReference>
<feature type="region of interest" description="Disordered" evidence="7">
    <location>
        <begin position="816"/>
        <end position="845"/>
    </location>
</feature>
<feature type="compositionally biased region" description="Basic and acidic residues" evidence="7">
    <location>
        <begin position="816"/>
        <end position="825"/>
    </location>
</feature>
<dbReference type="GO" id="GO:0005829">
    <property type="term" value="C:cytosol"/>
    <property type="evidence" value="ECO:0007669"/>
    <property type="project" value="TreeGrafter"/>
</dbReference>
<dbReference type="GO" id="GO:0042274">
    <property type="term" value="P:ribosomal small subunit biogenesis"/>
    <property type="evidence" value="ECO:0007669"/>
    <property type="project" value="InterPro"/>
</dbReference>
<dbReference type="InterPro" id="IPR049548">
    <property type="entry name" value="Sina-like_RING"/>
</dbReference>
<feature type="region of interest" description="Disordered" evidence="7">
    <location>
        <begin position="572"/>
        <end position="598"/>
    </location>
</feature>
<evidence type="ECO:0000313" key="10">
    <source>
        <dbReference type="EMBL" id="SVE89972.1"/>
    </source>
</evidence>
<evidence type="ECO:0000256" key="8">
    <source>
        <dbReference type="SAM" id="SignalP"/>
    </source>
</evidence>
<dbReference type="GO" id="GO:0005634">
    <property type="term" value="C:nucleus"/>
    <property type="evidence" value="ECO:0007669"/>
    <property type="project" value="TreeGrafter"/>
</dbReference>
<keyword evidence="3" id="KW-0479">Metal-binding</keyword>
<feature type="signal peptide" evidence="8">
    <location>
        <begin position="1"/>
        <end position="23"/>
    </location>
</feature>
<keyword evidence="5" id="KW-0862">Zinc</keyword>
<dbReference type="SUPFAM" id="SSF57850">
    <property type="entry name" value="RING/U-box"/>
    <property type="match status" value="1"/>
</dbReference>
<dbReference type="InterPro" id="IPR001841">
    <property type="entry name" value="Znf_RING"/>
</dbReference>
<evidence type="ECO:0000256" key="3">
    <source>
        <dbReference type="ARBA" id="ARBA00022723"/>
    </source>
</evidence>
<feature type="region of interest" description="Disordered" evidence="7">
    <location>
        <begin position="713"/>
        <end position="733"/>
    </location>
</feature>
<dbReference type="GO" id="GO:0008270">
    <property type="term" value="F:zinc ion binding"/>
    <property type="evidence" value="ECO:0007669"/>
    <property type="project" value="UniProtKB-KW"/>
</dbReference>
<dbReference type="GO" id="GO:0000056">
    <property type="term" value="P:ribosomal small subunit export from nucleus"/>
    <property type="evidence" value="ECO:0007669"/>
    <property type="project" value="TreeGrafter"/>
</dbReference>
<sequence length="873" mass="96322">MPVPAAAMAIAAVAVAVTSQASAVERQQLDIQTQAMKDLLFPSGHLPAFSSLEFIQPQDQLPRESSESSIEVMVSGATVVAATSSAGTVAATTSSPATVVAITSSAATVVASTSSAEREINKELDEFNARLLSLIECPVCLEPISPPIHQCRRGHLVCGKCKSQLNQCPTCRDRMSEMRNFAVERMAELLKYPCRNAGLGCPVAVLLSGKNAHKLACAGVPRGMANVFTNKMTKTGHVTSDPGATQKVKKSTSLGVPTNNNKLVDDAEMDSLNDLLIKNLLSISGLQTILSSIEVDVLDVQGNIDCPDINGRNVDDFLHTDESDTHIVLVFIIVPAVKLQFEAVLAPSGNQPCNINQKKMTSLKAHGSQTSPVAAVDTNVERRGCYGIAFMPKTKKFIDKKNAVTFNLVHRSQKDPLAADEKAPQRVLVPVGLKTEKNAESSLSSKSMEPGNQKEELAKLGIYFDDDYNYLQHLRDVKQTAEWELAEDNKNSRVWKAPVVKGLSDRQYKLTLPSSVFQSEVEETVGLLNRAAPHSGPRPDLDPDIVAAMDDDFNFDDPDNELEDDFVACANGVPSDAETDEDDEDSNIDGEEEEDDDDVLCDMRSDCGQRSLDNEDNKSRFTEYSMTSSVIRRNAQLSLLDDRFEQMMAQYDDEEMGALDCEEIEGHITLQDEEVLKLAEAYEYGKTEGLRLGREIGKVAREEVEGAVERYLENYQSDEDEDSSSSEGEQERKWDCESILSTYSNIYNHPKLISEPQNSKVIKVCPKTGVPLNVLGKPGLTKKFLDQFNQETGVSKKTCAETQSIISTLSAISIRPKDETPEQRTERKRLVKEYRQERRKEKKANALAFKEEKKLQEKQNINNRKNVSGIRLL</sequence>
<feature type="domain" description="RING-type" evidence="9">
    <location>
        <begin position="137"/>
        <end position="172"/>
    </location>
</feature>
<keyword evidence="8" id="KW-0732">Signal</keyword>
<dbReference type="Pfam" id="PF21362">
    <property type="entry name" value="Sina_RING"/>
    <property type="match status" value="1"/>
</dbReference>
<gene>
    <name evidence="10" type="primary">EOG090X08PQ</name>
</gene>
<dbReference type="PANTHER" id="PTHR21531:SF0">
    <property type="entry name" value="PROTEIN LTV1 HOMOLOG"/>
    <property type="match status" value="1"/>
</dbReference>
<feature type="chain" id="PRO_5021224969" description="Protein LTV1 homolog" evidence="8">
    <location>
        <begin position="24"/>
        <end position="873"/>
    </location>
</feature>
<evidence type="ECO:0000256" key="1">
    <source>
        <dbReference type="ARBA" id="ARBA00009078"/>
    </source>
</evidence>
<comment type="similarity">
    <text evidence="1">Belongs to the LTV1 family.</text>
</comment>
<evidence type="ECO:0000256" key="7">
    <source>
        <dbReference type="SAM" id="MobiDB-lite"/>
    </source>
</evidence>
<organism evidence="10">
    <name type="scientific">Daphnia sinensis</name>
    <dbReference type="NCBI Taxonomy" id="1820382"/>
    <lineage>
        <taxon>Eukaryota</taxon>
        <taxon>Metazoa</taxon>
        <taxon>Ecdysozoa</taxon>
        <taxon>Arthropoda</taxon>
        <taxon>Crustacea</taxon>
        <taxon>Branchiopoda</taxon>
        <taxon>Diplostraca</taxon>
        <taxon>Cladocera</taxon>
        <taxon>Anomopoda</taxon>
        <taxon>Daphniidae</taxon>
        <taxon>Daphnia</taxon>
        <taxon>Daphnia similis group</taxon>
    </lineage>
</organism>
<evidence type="ECO:0000256" key="5">
    <source>
        <dbReference type="ARBA" id="ARBA00022833"/>
    </source>
</evidence>